<dbReference type="Pfam" id="PF11915">
    <property type="entry name" value="DUF3433"/>
    <property type="match status" value="1"/>
</dbReference>
<feature type="transmembrane region" description="Helical" evidence="2">
    <location>
        <begin position="177"/>
        <end position="198"/>
    </location>
</feature>
<dbReference type="OrthoDB" id="3248909at2759"/>
<feature type="region of interest" description="Disordered" evidence="1">
    <location>
        <begin position="65"/>
        <end position="96"/>
    </location>
</feature>
<feature type="transmembrane region" description="Helical" evidence="2">
    <location>
        <begin position="572"/>
        <end position="599"/>
    </location>
</feature>
<name>A0A1Y2J452_TRAC3</name>
<feature type="transmembrane region" description="Helical" evidence="2">
    <location>
        <begin position="134"/>
        <end position="157"/>
    </location>
</feature>
<keyword evidence="2" id="KW-0812">Transmembrane</keyword>
<keyword evidence="2" id="KW-0472">Membrane</keyword>
<keyword evidence="2" id="KW-1133">Transmembrane helix</keyword>
<accession>A0A1Y2J452</accession>
<feature type="region of interest" description="Disordered" evidence="1">
    <location>
        <begin position="1"/>
        <end position="31"/>
    </location>
</feature>
<keyword evidence="4" id="KW-1185">Reference proteome</keyword>
<evidence type="ECO:0000256" key="1">
    <source>
        <dbReference type="SAM" id="MobiDB-lite"/>
    </source>
</evidence>
<evidence type="ECO:0000313" key="4">
    <source>
        <dbReference type="Proteomes" id="UP000193067"/>
    </source>
</evidence>
<feature type="transmembrane region" description="Helical" evidence="2">
    <location>
        <begin position="250"/>
        <end position="272"/>
    </location>
</feature>
<dbReference type="Proteomes" id="UP000193067">
    <property type="component" value="Unassembled WGS sequence"/>
</dbReference>
<dbReference type="InterPro" id="IPR021840">
    <property type="entry name" value="DUF3433"/>
</dbReference>
<dbReference type="PANTHER" id="PTHR37544">
    <property type="entry name" value="SPRAY-RELATED"/>
    <property type="match status" value="1"/>
</dbReference>
<dbReference type="PANTHER" id="PTHR37544:SF3">
    <property type="entry name" value="SPRAY"/>
    <property type="match status" value="1"/>
</dbReference>
<dbReference type="STRING" id="1353009.A0A1Y2J452"/>
<protein>
    <submittedName>
        <fullName evidence="3">Uncharacterized protein</fullName>
    </submittedName>
</protein>
<dbReference type="AlphaFoldDB" id="A0A1Y2J452"/>
<organism evidence="3 4">
    <name type="scientific">Trametes coccinea (strain BRFM310)</name>
    <name type="common">Pycnoporus coccineus</name>
    <dbReference type="NCBI Taxonomy" id="1353009"/>
    <lineage>
        <taxon>Eukaryota</taxon>
        <taxon>Fungi</taxon>
        <taxon>Dikarya</taxon>
        <taxon>Basidiomycota</taxon>
        <taxon>Agaricomycotina</taxon>
        <taxon>Agaricomycetes</taxon>
        <taxon>Polyporales</taxon>
        <taxon>Polyporaceae</taxon>
        <taxon>Trametes</taxon>
    </lineage>
</organism>
<sequence>MEQPQAQYSSDVKSLQAPDFPQRRARRASKQIDPLAIGMEDELASIYSDDGAVYLTAAPNTPSSITFPNSSASPLPDAEGYERTPKTSLSNQSDQTIVGSPSFGMGKIVNEIDREGHRQIPFVRSSDIPAPFRTSYMIVIFSLTISATVGLSVAALSNSHSNGWSAPFLVGLAEGSGYKHVLFTIPSIVFCTLLSGLWEWTGMEVRRLQPLINLARRDDPEIPEKTLLLDYTSMNVFLAFSRAFYKKDRMVALGAFLSIVTFSLQPLAGALFTLRDVWWIGPDIAVNSLSKVGLNRVADFMDMTAFQAASSFASADVIYHVGPPPFVSGGYTVAEFELPDGDTGIAYANRSAVLSQAVCSAPDSLAMVNQQSERSVWHNTALFGQCEYAWTVNSNATYLFGVATADFAECGQDFASVPIQYRPVLFWFFMYSPEPTAAVVLCTPHVSGMPVSVAVDLATKVTEVTPLQSSPDDANSTNVGSFAYNGLFFDESSLDDTSLARLQSIQQQLPGAVFEAAKANDTLLLSTFSNNGFVALARDVYTTYLSLVAKSVYFVEDQGDILVRVGSNCKRIFLVTFAVIALCGAMSVLVLGGAVLHIIHYHARRGLSIPPQLGTLSAAIWLTAQTDIALALADDEVTPDKIEERLSGHRYFIHNESGRILRLPDPQGRKAAPQMGCKGLRSWFLRPLRKCTAFMSRKHSASSDASLADAV</sequence>
<gene>
    <name evidence="3" type="ORF">PYCCODRAFT_1463413</name>
</gene>
<reference evidence="3 4" key="1">
    <citation type="journal article" date="2015" name="Biotechnol. Biofuels">
        <title>Enhanced degradation of softwood versus hardwood by the white-rot fungus Pycnoporus coccineus.</title>
        <authorList>
            <person name="Couturier M."/>
            <person name="Navarro D."/>
            <person name="Chevret D."/>
            <person name="Henrissat B."/>
            <person name="Piumi F."/>
            <person name="Ruiz-Duenas F.J."/>
            <person name="Martinez A.T."/>
            <person name="Grigoriev I.V."/>
            <person name="Riley R."/>
            <person name="Lipzen A."/>
            <person name="Berrin J.G."/>
            <person name="Master E.R."/>
            <person name="Rosso M.N."/>
        </authorList>
    </citation>
    <scope>NUCLEOTIDE SEQUENCE [LARGE SCALE GENOMIC DNA]</scope>
    <source>
        <strain evidence="3 4">BRFM310</strain>
    </source>
</reference>
<dbReference type="EMBL" id="KZ084087">
    <property type="protein sequence ID" value="OSD08188.1"/>
    <property type="molecule type" value="Genomic_DNA"/>
</dbReference>
<feature type="compositionally biased region" description="Polar residues" evidence="1">
    <location>
        <begin position="86"/>
        <end position="96"/>
    </location>
</feature>
<proteinExistence type="predicted"/>
<evidence type="ECO:0000256" key="2">
    <source>
        <dbReference type="SAM" id="Phobius"/>
    </source>
</evidence>
<evidence type="ECO:0000313" key="3">
    <source>
        <dbReference type="EMBL" id="OSD08188.1"/>
    </source>
</evidence>
<feature type="compositionally biased region" description="Polar residues" evidence="1">
    <location>
        <begin position="1"/>
        <end position="13"/>
    </location>
</feature>